<sequence length="37" mass="4217">MALDNGDCCLFRNYHIQVIRVRKPNNSFKPTPLRGAA</sequence>
<protein>
    <submittedName>
        <fullName evidence="1">Uncharacterized protein</fullName>
    </submittedName>
</protein>
<accession>A0A1Y5Q624</accession>
<evidence type="ECO:0000313" key="1">
    <source>
        <dbReference type="EMBL" id="SBV37683.1"/>
    </source>
</evidence>
<proteinExistence type="predicted"/>
<gene>
    <name evidence="1" type="ORF">STPYR_12626</name>
</gene>
<reference evidence="1" key="1">
    <citation type="submission" date="2016-03" db="EMBL/GenBank/DDBJ databases">
        <authorList>
            <person name="Ploux O."/>
        </authorList>
    </citation>
    <scope>NUCLEOTIDE SEQUENCE</scope>
    <source>
        <strain evidence="1">UC10</strain>
    </source>
</reference>
<dbReference type="AlphaFoldDB" id="A0A1Y5Q624"/>
<organism evidence="1">
    <name type="scientific">uncultured Stenotrophomonas sp</name>
    <dbReference type="NCBI Taxonomy" id="165438"/>
    <lineage>
        <taxon>Bacteria</taxon>
        <taxon>Pseudomonadati</taxon>
        <taxon>Pseudomonadota</taxon>
        <taxon>Gammaproteobacteria</taxon>
        <taxon>Lysobacterales</taxon>
        <taxon>Lysobacteraceae</taxon>
        <taxon>Stenotrophomonas</taxon>
        <taxon>environmental samples</taxon>
    </lineage>
</organism>
<dbReference type="EMBL" id="FLTS01000001">
    <property type="protein sequence ID" value="SBV37683.1"/>
    <property type="molecule type" value="Genomic_DNA"/>
</dbReference>
<name>A0A1Y5Q624_9GAMM</name>